<dbReference type="HOGENOM" id="CLU_122547_0_0_1"/>
<evidence type="ECO:0000259" key="4">
    <source>
        <dbReference type="Pfam" id="PF13359"/>
    </source>
</evidence>
<dbReference type="EMBL" id="GL732553">
    <property type="protein sequence ID" value="EFX79189.1"/>
    <property type="molecule type" value="Genomic_DNA"/>
</dbReference>
<feature type="compositionally biased region" description="Gly residues" evidence="3">
    <location>
        <begin position="1"/>
        <end position="10"/>
    </location>
</feature>
<protein>
    <recommendedName>
        <fullName evidence="4">DDE Tnp4 domain-containing protein</fullName>
    </recommendedName>
</protein>
<dbReference type="Pfam" id="PF13359">
    <property type="entry name" value="DDE_Tnp_4"/>
    <property type="match status" value="1"/>
</dbReference>
<evidence type="ECO:0000256" key="1">
    <source>
        <dbReference type="ARBA" id="ARBA00001968"/>
    </source>
</evidence>
<sequence>MMPGTKSGGGAEKDKHSAENDKNSAENDEIEVPKKSAETGGNHRFIVWPREERYLELSENFQIVDSLGAIDATEFEIRQPLNQLPSYTSRKCKTTIKLQIVSTHDLEIIDAAVGFPGSIGDARVLRLSPLSRALGAKLVRSNYHILGDTAYPLRQHLLVPFRNNHELEDHEMAFNRALKRTDRLWKEHLAY</sequence>
<dbReference type="AlphaFoldDB" id="E9GN16"/>
<dbReference type="GO" id="GO:0046872">
    <property type="term" value="F:metal ion binding"/>
    <property type="evidence" value="ECO:0007669"/>
    <property type="project" value="UniProtKB-KW"/>
</dbReference>
<dbReference type="InterPro" id="IPR027806">
    <property type="entry name" value="HARBI1_dom"/>
</dbReference>
<keyword evidence="2" id="KW-0479">Metal-binding</keyword>
<accession>E9GN16</accession>
<proteinExistence type="predicted"/>
<dbReference type="STRING" id="6669.E9GN16"/>
<keyword evidence="6" id="KW-1185">Reference proteome</keyword>
<feature type="region of interest" description="Disordered" evidence="3">
    <location>
        <begin position="1"/>
        <end position="37"/>
    </location>
</feature>
<dbReference type="OrthoDB" id="2668416at2759"/>
<feature type="compositionally biased region" description="Basic and acidic residues" evidence="3">
    <location>
        <begin position="11"/>
        <end position="37"/>
    </location>
</feature>
<evidence type="ECO:0000313" key="5">
    <source>
        <dbReference type="EMBL" id="EFX79189.1"/>
    </source>
</evidence>
<dbReference type="KEGG" id="dpx:DAPPUDRAFT_319858"/>
<evidence type="ECO:0000313" key="6">
    <source>
        <dbReference type="Proteomes" id="UP000000305"/>
    </source>
</evidence>
<reference evidence="5 6" key="1">
    <citation type="journal article" date="2011" name="Science">
        <title>The ecoresponsive genome of Daphnia pulex.</title>
        <authorList>
            <person name="Colbourne J.K."/>
            <person name="Pfrender M.E."/>
            <person name="Gilbert D."/>
            <person name="Thomas W.K."/>
            <person name="Tucker A."/>
            <person name="Oakley T.H."/>
            <person name="Tokishita S."/>
            <person name="Aerts A."/>
            <person name="Arnold G.J."/>
            <person name="Basu M.K."/>
            <person name="Bauer D.J."/>
            <person name="Caceres C.E."/>
            <person name="Carmel L."/>
            <person name="Casola C."/>
            <person name="Choi J.H."/>
            <person name="Detter J.C."/>
            <person name="Dong Q."/>
            <person name="Dusheyko S."/>
            <person name="Eads B.D."/>
            <person name="Frohlich T."/>
            <person name="Geiler-Samerotte K.A."/>
            <person name="Gerlach D."/>
            <person name="Hatcher P."/>
            <person name="Jogdeo S."/>
            <person name="Krijgsveld J."/>
            <person name="Kriventseva E.V."/>
            <person name="Kultz D."/>
            <person name="Laforsch C."/>
            <person name="Lindquist E."/>
            <person name="Lopez J."/>
            <person name="Manak J.R."/>
            <person name="Muller J."/>
            <person name="Pangilinan J."/>
            <person name="Patwardhan R.P."/>
            <person name="Pitluck S."/>
            <person name="Pritham E.J."/>
            <person name="Rechtsteiner A."/>
            <person name="Rho M."/>
            <person name="Rogozin I.B."/>
            <person name="Sakarya O."/>
            <person name="Salamov A."/>
            <person name="Schaack S."/>
            <person name="Shapiro H."/>
            <person name="Shiga Y."/>
            <person name="Skalitzky C."/>
            <person name="Smith Z."/>
            <person name="Souvorov A."/>
            <person name="Sung W."/>
            <person name="Tang Z."/>
            <person name="Tsuchiya D."/>
            <person name="Tu H."/>
            <person name="Vos H."/>
            <person name="Wang M."/>
            <person name="Wolf Y.I."/>
            <person name="Yamagata H."/>
            <person name="Yamada T."/>
            <person name="Ye Y."/>
            <person name="Shaw J.R."/>
            <person name="Andrews J."/>
            <person name="Crease T.J."/>
            <person name="Tang H."/>
            <person name="Lucas S.M."/>
            <person name="Robertson H.M."/>
            <person name="Bork P."/>
            <person name="Koonin E.V."/>
            <person name="Zdobnov E.M."/>
            <person name="Grigoriev I.V."/>
            <person name="Lynch M."/>
            <person name="Boore J.L."/>
        </authorList>
    </citation>
    <scope>NUCLEOTIDE SEQUENCE [LARGE SCALE GENOMIC DNA]</scope>
</reference>
<evidence type="ECO:0000256" key="2">
    <source>
        <dbReference type="ARBA" id="ARBA00022723"/>
    </source>
</evidence>
<dbReference type="Proteomes" id="UP000000305">
    <property type="component" value="Unassembled WGS sequence"/>
</dbReference>
<organism evidence="5 6">
    <name type="scientific">Daphnia pulex</name>
    <name type="common">Water flea</name>
    <dbReference type="NCBI Taxonomy" id="6669"/>
    <lineage>
        <taxon>Eukaryota</taxon>
        <taxon>Metazoa</taxon>
        <taxon>Ecdysozoa</taxon>
        <taxon>Arthropoda</taxon>
        <taxon>Crustacea</taxon>
        <taxon>Branchiopoda</taxon>
        <taxon>Diplostraca</taxon>
        <taxon>Cladocera</taxon>
        <taxon>Anomopoda</taxon>
        <taxon>Daphniidae</taxon>
        <taxon>Daphnia</taxon>
    </lineage>
</organism>
<dbReference type="PhylomeDB" id="E9GN16"/>
<gene>
    <name evidence="5" type="ORF">DAPPUDRAFT_319858</name>
</gene>
<dbReference type="InParanoid" id="E9GN16"/>
<comment type="cofactor">
    <cofactor evidence="1">
        <name>a divalent metal cation</name>
        <dbReference type="ChEBI" id="CHEBI:60240"/>
    </cofactor>
</comment>
<name>E9GN16_DAPPU</name>
<feature type="domain" description="DDE Tnp4" evidence="4">
    <location>
        <begin position="70"/>
        <end position="181"/>
    </location>
</feature>
<dbReference type="eggNOG" id="KOG4585">
    <property type="taxonomic scope" value="Eukaryota"/>
</dbReference>
<evidence type="ECO:0000256" key="3">
    <source>
        <dbReference type="SAM" id="MobiDB-lite"/>
    </source>
</evidence>